<evidence type="ECO:0000313" key="3">
    <source>
        <dbReference type="Proteomes" id="UP001299608"/>
    </source>
</evidence>
<dbReference type="PANTHER" id="PTHR33498">
    <property type="entry name" value="TRANSPOSASE FOR INSERTION SEQUENCE ELEMENT IS1557"/>
    <property type="match status" value="1"/>
</dbReference>
<dbReference type="Proteomes" id="UP001299608">
    <property type="component" value="Unassembled WGS sequence"/>
</dbReference>
<feature type="domain" description="Transposase IS204/IS1001/IS1096/IS1165 zinc-finger" evidence="1">
    <location>
        <begin position="40"/>
        <end position="82"/>
    </location>
</feature>
<gene>
    <name evidence="2" type="ORF">L0N08_29475</name>
</gene>
<protein>
    <submittedName>
        <fullName evidence="2">Transposase family protein</fullName>
    </submittedName>
</protein>
<evidence type="ECO:0000259" key="1">
    <source>
        <dbReference type="Pfam" id="PF14690"/>
    </source>
</evidence>
<dbReference type="EMBL" id="JAKNGE010000086">
    <property type="protein sequence ID" value="MCG4749530.1"/>
    <property type="molecule type" value="Genomic_DNA"/>
</dbReference>
<reference evidence="2" key="1">
    <citation type="submission" date="2022-01" db="EMBL/GenBank/DDBJ databases">
        <title>Collection of gut derived symbiotic bacterial strains cultured from healthy donors.</title>
        <authorList>
            <person name="Lin H."/>
            <person name="Kohout C."/>
            <person name="Waligurski E."/>
            <person name="Pamer E.G."/>
        </authorList>
    </citation>
    <scope>NUCLEOTIDE SEQUENCE</scope>
    <source>
        <strain evidence="2">DFI.6.55</strain>
    </source>
</reference>
<accession>A0AAW5C695</accession>
<evidence type="ECO:0000313" key="2">
    <source>
        <dbReference type="EMBL" id="MCG4749530.1"/>
    </source>
</evidence>
<dbReference type="AlphaFoldDB" id="A0AAW5C695"/>
<proteinExistence type="predicted"/>
<comment type="caution">
    <text evidence="2">The sequence shown here is derived from an EMBL/GenBank/DDBJ whole genome shotgun (WGS) entry which is preliminary data.</text>
</comment>
<dbReference type="InterPro" id="IPR029261">
    <property type="entry name" value="Transposase_Znf"/>
</dbReference>
<name>A0AAW5C695_9FIRM</name>
<organism evidence="2 3">
    <name type="scientific">Enterocloster aldenensis</name>
    <dbReference type="NCBI Taxonomy" id="358742"/>
    <lineage>
        <taxon>Bacteria</taxon>
        <taxon>Bacillati</taxon>
        <taxon>Bacillota</taxon>
        <taxon>Clostridia</taxon>
        <taxon>Lachnospirales</taxon>
        <taxon>Lachnospiraceae</taxon>
        <taxon>Enterocloster</taxon>
    </lineage>
</organism>
<dbReference type="RefSeq" id="WP_235845159.1">
    <property type="nucleotide sequence ID" value="NZ_JAKNGE010000086.1"/>
</dbReference>
<dbReference type="Pfam" id="PF14690">
    <property type="entry name" value="Zn_ribbon_ISL3"/>
    <property type="match status" value="1"/>
</dbReference>
<dbReference type="InterPro" id="IPR047951">
    <property type="entry name" value="Transpos_ISL3"/>
</dbReference>
<dbReference type="PANTHER" id="PTHR33498:SF1">
    <property type="entry name" value="TRANSPOSASE FOR INSERTION SEQUENCE ELEMENT IS1557"/>
    <property type="match status" value="1"/>
</dbReference>
<sequence length="205" mass="23490">MRIKTELELQNFYPSELEVANICQTDTEIHIKMFARTKNCTCPKCGIVSAYRHGTYERKLQDLPIFGKSTWLFVNAYEYQCDNPEYNITTFVETINGFLSYYSRMTDRCADFICTLAMETSCEGCSRICRAMNLKISGDSVIRLLIKRYKLQGEVTCGSTIGVDDFAFKKRHTYGTIIVDEATHTPVATHTWERWPCPEGVAVPK</sequence>